<reference evidence="2 3" key="1">
    <citation type="journal article" date="2013" name="Genome Announc.">
        <title>Draft Genome Sequence of Helicobacter fennelliae Strain MRY12-0050, Isolated from a Bacteremia Patient.</title>
        <authorList>
            <person name="Rimbara E."/>
            <person name="Matsui M."/>
            <person name="Mori S."/>
            <person name="Suzuki S."/>
            <person name="Suzuki M."/>
            <person name="Kim H."/>
            <person name="Sekizuka T."/>
            <person name="Kuroda M."/>
            <person name="Shibayama K."/>
        </authorList>
    </citation>
    <scope>NUCLEOTIDE SEQUENCE [LARGE SCALE GENOMIC DNA]</scope>
    <source>
        <strain evidence="2 3">MRY12-0050</strain>
    </source>
</reference>
<evidence type="ECO:0000313" key="3">
    <source>
        <dbReference type="Proteomes" id="UP000018143"/>
    </source>
</evidence>
<organism evidence="2 3">
    <name type="scientific">Helicobacter fennelliae MRY12-0050</name>
    <dbReference type="NCBI Taxonomy" id="1325130"/>
    <lineage>
        <taxon>Bacteria</taxon>
        <taxon>Pseudomonadati</taxon>
        <taxon>Campylobacterota</taxon>
        <taxon>Epsilonproteobacteria</taxon>
        <taxon>Campylobacterales</taxon>
        <taxon>Helicobacteraceae</taxon>
        <taxon>Helicobacter</taxon>
    </lineage>
</organism>
<keyword evidence="1" id="KW-0472">Membrane</keyword>
<dbReference type="RefSeq" id="WP_023949648.1">
    <property type="nucleotide sequence ID" value="NZ_BASD01000030.1"/>
</dbReference>
<sequence>MIITQILSSFHHCFFVIIGFFVSLLILVAHKPQNKNLNLKFMLQYTLYSA</sequence>
<keyword evidence="3" id="KW-1185">Reference proteome</keyword>
<accession>T1DX57</accession>
<evidence type="ECO:0000313" key="2">
    <source>
        <dbReference type="EMBL" id="GAD19962.1"/>
    </source>
</evidence>
<dbReference type="Proteomes" id="UP000018143">
    <property type="component" value="Unassembled WGS sequence"/>
</dbReference>
<keyword evidence="1" id="KW-0812">Transmembrane</keyword>
<gene>
    <name evidence="2" type="ORF">HFN_1206</name>
</gene>
<feature type="transmembrane region" description="Helical" evidence="1">
    <location>
        <begin position="6"/>
        <end position="29"/>
    </location>
</feature>
<proteinExistence type="predicted"/>
<keyword evidence="1" id="KW-1133">Transmembrane helix</keyword>
<dbReference type="STRING" id="1325130.HFN_1206"/>
<comment type="caution">
    <text evidence="2">The sequence shown here is derived from an EMBL/GenBank/DDBJ whole genome shotgun (WGS) entry which is preliminary data.</text>
</comment>
<evidence type="ECO:0000256" key="1">
    <source>
        <dbReference type="SAM" id="Phobius"/>
    </source>
</evidence>
<protein>
    <submittedName>
        <fullName evidence="2">Uncharacterized protein</fullName>
    </submittedName>
</protein>
<name>T1DX57_9HELI</name>
<dbReference type="AlphaFoldDB" id="T1DX57"/>
<dbReference type="EMBL" id="BASD01000030">
    <property type="protein sequence ID" value="GAD19962.1"/>
    <property type="molecule type" value="Genomic_DNA"/>
</dbReference>